<dbReference type="SMART" id="SM00220">
    <property type="entry name" value="S_TKc"/>
    <property type="match status" value="1"/>
</dbReference>
<name>A0A0M0LPG7_9EUKA</name>
<dbReference type="Proteomes" id="UP000037460">
    <property type="component" value="Unassembled WGS sequence"/>
</dbReference>
<evidence type="ECO:0000256" key="4">
    <source>
        <dbReference type="ARBA" id="ARBA00022777"/>
    </source>
</evidence>
<evidence type="ECO:0000259" key="6">
    <source>
        <dbReference type="PROSITE" id="PS50011"/>
    </source>
</evidence>
<dbReference type="Pfam" id="PF00069">
    <property type="entry name" value="Pkinase"/>
    <property type="match status" value="1"/>
</dbReference>
<dbReference type="AlphaFoldDB" id="A0A0M0LPG7"/>
<comment type="caution">
    <text evidence="7">The sequence shown here is derived from an EMBL/GenBank/DDBJ whole genome shotgun (WGS) entry which is preliminary data.</text>
</comment>
<keyword evidence="4 7" id="KW-0418">Kinase</keyword>
<dbReference type="InterPro" id="IPR000719">
    <property type="entry name" value="Prot_kinase_dom"/>
</dbReference>
<keyword evidence="2" id="KW-0808">Transferase</keyword>
<sequence>MAATDESSTANLCLSELTIGENIGRGASCTVCVATLSSTEPHKRFALKVIEKTKIVGQAQLTRLFREKELLSELCHPSIVRLHCTLKDERNLYFVLDLLTGGELLWHMRRAPRQCVPPSAARTCVGALLLPLRHMQEKGVIYRDLKPTNIMFTLTGRLTLIDLGHAKRAGPDERSTSLCGTPHFHAPEAVRGDGHGWPAQLWALGVLIVEMMAGEAPFWETSISKSRGDDLKTQILRAQPDLSHVPDEQARALAATLLCAAPEARQVTYPRGYTDVMLHPWFHALDWEAVGDGRFVPDSFDFAAAHAEHLDELESSAARAEWRAIREARARAAAGNGKAFKEALEDLDLVPAVIAHTELY</sequence>
<protein>
    <submittedName>
        <fullName evidence="7">Protein kinase a catalytic subunit isoform 1</fullName>
    </submittedName>
</protein>
<evidence type="ECO:0000313" key="8">
    <source>
        <dbReference type="Proteomes" id="UP000037460"/>
    </source>
</evidence>
<dbReference type="GO" id="GO:0005524">
    <property type="term" value="F:ATP binding"/>
    <property type="evidence" value="ECO:0007669"/>
    <property type="project" value="UniProtKB-KW"/>
</dbReference>
<dbReference type="InterPro" id="IPR008271">
    <property type="entry name" value="Ser/Thr_kinase_AS"/>
</dbReference>
<gene>
    <name evidence="7" type="ORF">Ctob_013498</name>
</gene>
<keyword evidence="5" id="KW-0067">ATP-binding</keyword>
<evidence type="ECO:0000256" key="5">
    <source>
        <dbReference type="ARBA" id="ARBA00022840"/>
    </source>
</evidence>
<reference evidence="8" key="1">
    <citation type="journal article" date="2015" name="PLoS Genet.">
        <title>Genome Sequence and Transcriptome Analyses of Chrysochromulina tobin: Metabolic Tools for Enhanced Algal Fitness in the Prominent Order Prymnesiales (Haptophyceae).</title>
        <authorList>
            <person name="Hovde B.T."/>
            <person name="Deodato C.R."/>
            <person name="Hunsperger H.M."/>
            <person name="Ryken S.A."/>
            <person name="Yost W."/>
            <person name="Jha R.K."/>
            <person name="Patterson J."/>
            <person name="Monnat R.J. Jr."/>
            <person name="Barlow S.B."/>
            <person name="Starkenburg S.R."/>
            <person name="Cattolico R.A."/>
        </authorList>
    </citation>
    <scope>NUCLEOTIDE SEQUENCE</scope>
    <source>
        <strain evidence="8">CCMP291</strain>
    </source>
</reference>
<dbReference type="OrthoDB" id="354826at2759"/>
<dbReference type="EMBL" id="JWZX01000452">
    <property type="protein sequence ID" value="KOO52934.1"/>
    <property type="molecule type" value="Genomic_DNA"/>
</dbReference>
<dbReference type="SUPFAM" id="SSF56112">
    <property type="entry name" value="Protein kinase-like (PK-like)"/>
    <property type="match status" value="1"/>
</dbReference>
<dbReference type="PANTHER" id="PTHR24353">
    <property type="entry name" value="CYCLIC NUCLEOTIDE-DEPENDENT PROTEIN KINASE"/>
    <property type="match status" value="1"/>
</dbReference>
<keyword evidence="8" id="KW-1185">Reference proteome</keyword>
<dbReference type="InterPro" id="IPR011009">
    <property type="entry name" value="Kinase-like_dom_sf"/>
</dbReference>
<evidence type="ECO:0000313" key="7">
    <source>
        <dbReference type="EMBL" id="KOO52934.1"/>
    </source>
</evidence>
<dbReference type="GO" id="GO:0004674">
    <property type="term" value="F:protein serine/threonine kinase activity"/>
    <property type="evidence" value="ECO:0007669"/>
    <property type="project" value="UniProtKB-KW"/>
</dbReference>
<evidence type="ECO:0000256" key="1">
    <source>
        <dbReference type="ARBA" id="ARBA00022527"/>
    </source>
</evidence>
<organism evidence="7 8">
    <name type="scientific">Chrysochromulina tobinii</name>
    <dbReference type="NCBI Taxonomy" id="1460289"/>
    <lineage>
        <taxon>Eukaryota</taxon>
        <taxon>Haptista</taxon>
        <taxon>Haptophyta</taxon>
        <taxon>Prymnesiophyceae</taxon>
        <taxon>Prymnesiales</taxon>
        <taxon>Chrysochromulinaceae</taxon>
        <taxon>Chrysochromulina</taxon>
    </lineage>
</organism>
<accession>A0A0M0LPG7</accession>
<keyword evidence="3" id="KW-0547">Nucleotide-binding</keyword>
<evidence type="ECO:0000256" key="3">
    <source>
        <dbReference type="ARBA" id="ARBA00022741"/>
    </source>
</evidence>
<dbReference type="PROSITE" id="PS50011">
    <property type="entry name" value="PROTEIN_KINASE_DOM"/>
    <property type="match status" value="1"/>
</dbReference>
<evidence type="ECO:0000256" key="2">
    <source>
        <dbReference type="ARBA" id="ARBA00022679"/>
    </source>
</evidence>
<dbReference type="PROSITE" id="PS00108">
    <property type="entry name" value="PROTEIN_KINASE_ST"/>
    <property type="match status" value="1"/>
</dbReference>
<dbReference type="Gene3D" id="3.30.200.20">
    <property type="entry name" value="Phosphorylase Kinase, domain 1"/>
    <property type="match status" value="1"/>
</dbReference>
<keyword evidence="1" id="KW-0723">Serine/threonine-protein kinase</keyword>
<feature type="domain" description="Protein kinase" evidence="6">
    <location>
        <begin position="17"/>
        <end position="282"/>
    </location>
</feature>
<proteinExistence type="predicted"/>
<dbReference type="Gene3D" id="1.10.510.10">
    <property type="entry name" value="Transferase(Phosphotransferase) domain 1"/>
    <property type="match status" value="1"/>
</dbReference>